<comment type="similarity">
    <text evidence="1">Belongs to the beta/gamma-crystallin family.</text>
</comment>
<feature type="domain" description="Beta/gamma crystallin 'Greek key'" evidence="6">
    <location>
        <begin position="167"/>
        <end position="209"/>
    </location>
</feature>
<dbReference type="GO" id="GO:0002088">
    <property type="term" value="P:lens development in camera-type eye"/>
    <property type="evidence" value="ECO:0007669"/>
    <property type="project" value="TreeGrafter"/>
</dbReference>
<dbReference type="GeneID" id="110201988"/>
<comment type="subunit">
    <text evidence="2">Monomer.</text>
</comment>
<evidence type="ECO:0000313" key="7">
    <source>
        <dbReference type="Proteomes" id="UP000515140"/>
    </source>
</evidence>
<feature type="domain" description="Beta/gamma crystallin 'Greek key'" evidence="6">
    <location>
        <begin position="126"/>
        <end position="166"/>
    </location>
</feature>
<dbReference type="RefSeq" id="XP_020833596.1">
    <property type="nucleotide sequence ID" value="XM_020977937.1"/>
</dbReference>
<evidence type="ECO:0000313" key="8">
    <source>
        <dbReference type="RefSeq" id="XP_020833596.1"/>
    </source>
</evidence>
<dbReference type="Pfam" id="PF00030">
    <property type="entry name" value="Crystall"/>
    <property type="match status" value="1"/>
</dbReference>
<dbReference type="PANTHER" id="PTHR11818:SF22">
    <property type="entry name" value="GAMMA-CRYSTALLIN N"/>
    <property type="match status" value="1"/>
</dbReference>
<dbReference type="CTD" id="155051"/>
<gene>
    <name evidence="8" type="primary">CRYGN</name>
</gene>
<name>A0A6P5JQT0_PHACI</name>
<dbReference type="KEGG" id="pcw:110201988"/>
<reference evidence="8" key="1">
    <citation type="submission" date="2025-08" db="UniProtKB">
        <authorList>
            <consortium name="RefSeq"/>
        </authorList>
    </citation>
    <scope>IDENTIFICATION</scope>
    <source>
        <tissue evidence="8">Spleen</tissue>
    </source>
</reference>
<dbReference type="SMART" id="SM00247">
    <property type="entry name" value="XTALbg"/>
    <property type="match status" value="1"/>
</dbReference>
<dbReference type="InParanoid" id="A0A6P5JQT0"/>
<dbReference type="PANTHER" id="PTHR11818">
    <property type="entry name" value="BETA/GAMMA CRYSTALLIN"/>
    <property type="match status" value="1"/>
</dbReference>
<organism evidence="7 8">
    <name type="scientific">Phascolarctos cinereus</name>
    <name type="common">Koala</name>
    <dbReference type="NCBI Taxonomy" id="38626"/>
    <lineage>
        <taxon>Eukaryota</taxon>
        <taxon>Metazoa</taxon>
        <taxon>Chordata</taxon>
        <taxon>Craniata</taxon>
        <taxon>Vertebrata</taxon>
        <taxon>Euteleostomi</taxon>
        <taxon>Mammalia</taxon>
        <taxon>Metatheria</taxon>
        <taxon>Diprotodontia</taxon>
        <taxon>Phascolarctidae</taxon>
        <taxon>Phascolarctos</taxon>
    </lineage>
</organism>
<keyword evidence="7" id="KW-1185">Reference proteome</keyword>
<sequence>MRWHFVLGAVGSHLGAPEEHGQACAILIWGEETLEAAGGIVESFTEEVTPGLGTKGRERFQQIFINYRIDRLRRRGIAFHARGTACVDAWRSSVGDLGPSSYYHLNHTYEMREQEVGQWPLLTLGNLIIFYEGKYFTGRKLEVCGDCDNFQDRGFMNRVNSIRVESGAWICFDHPDFRGQQFILERGEYPDFYRWNGHNDHMGSCRPVGMHGEHYRLEIFEGCNFTGGSFMKNQTTGVTCTWWRGAITEASMTGRPTAPMFSPFEKLSTSSRVAQFFCYYLGWMNLQGNTREVSCSSQANTFRRQWGIKANELVGVSECFSLLGNGILL</sequence>
<dbReference type="PROSITE" id="PS50915">
    <property type="entry name" value="CRYSTALLIN_BETA_GAMMA"/>
    <property type="match status" value="2"/>
</dbReference>
<accession>A0A6P5JQT0</accession>
<evidence type="ECO:0000256" key="4">
    <source>
        <dbReference type="ARBA" id="ARBA00069835"/>
    </source>
</evidence>
<dbReference type="GO" id="GO:0007601">
    <property type="term" value="P:visual perception"/>
    <property type="evidence" value="ECO:0007669"/>
    <property type="project" value="TreeGrafter"/>
</dbReference>
<dbReference type="InterPro" id="IPR050252">
    <property type="entry name" value="Beta/Gamma-Crystallin"/>
</dbReference>
<dbReference type="PRINTS" id="PR01367">
    <property type="entry name" value="BGCRYSTALLIN"/>
</dbReference>
<dbReference type="InterPro" id="IPR001064">
    <property type="entry name" value="Beta/gamma_crystallin"/>
</dbReference>
<dbReference type="InterPro" id="IPR011024">
    <property type="entry name" value="G_crystallin-like"/>
</dbReference>
<evidence type="ECO:0000256" key="5">
    <source>
        <dbReference type="ARBA" id="ARBA00081484"/>
    </source>
</evidence>
<proteinExistence type="inferred from homology"/>
<evidence type="ECO:0000256" key="1">
    <source>
        <dbReference type="ARBA" id="ARBA00009646"/>
    </source>
</evidence>
<dbReference type="Proteomes" id="UP000515140">
    <property type="component" value="Unplaced"/>
</dbReference>
<dbReference type="Gene3D" id="2.60.20.10">
    <property type="entry name" value="Crystallins"/>
    <property type="match status" value="1"/>
</dbReference>
<dbReference type="GO" id="GO:0005212">
    <property type="term" value="F:structural constituent of eye lens"/>
    <property type="evidence" value="ECO:0007669"/>
    <property type="project" value="TreeGrafter"/>
</dbReference>
<evidence type="ECO:0000259" key="6">
    <source>
        <dbReference type="PROSITE" id="PS50915"/>
    </source>
</evidence>
<dbReference type="SUPFAM" id="SSF49695">
    <property type="entry name" value="gamma-Crystallin-like"/>
    <property type="match status" value="1"/>
</dbReference>
<dbReference type="AlphaFoldDB" id="A0A6P5JQT0"/>
<keyword evidence="3" id="KW-0677">Repeat</keyword>
<evidence type="ECO:0000256" key="2">
    <source>
        <dbReference type="ARBA" id="ARBA00011245"/>
    </source>
</evidence>
<dbReference type="FunFam" id="2.60.20.10:FF:000007">
    <property type="entry name" value="Crystallin gamma N"/>
    <property type="match status" value="1"/>
</dbReference>
<protein>
    <recommendedName>
        <fullName evidence="4">Gamma-crystallin N</fullName>
    </recommendedName>
    <alternativeName>
        <fullName evidence="5">Gamma-N-crystallin</fullName>
    </alternativeName>
</protein>
<evidence type="ECO:0000256" key="3">
    <source>
        <dbReference type="ARBA" id="ARBA00022737"/>
    </source>
</evidence>